<dbReference type="InterPro" id="IPR015943">
    <property type="entry name" value="WD40/YVTN_repeat-like_dom_sf"/>
</dbReference>
<evidence type="ECO:0000256" key="2">
    <source>
        <dbReference type="ARBA" id="ARBA00022737"/>
    </source>
</evidence>
<keyword evidence="1 3" id="KW-0853">WD repeat</keyword>
<evidence type="ECO:0000256" key="3">
    <source>
        <dbReference type="PROSITE-ProRule" id="PRU00221"/>
    </source>
</evidence>
<evidence type="ECO:0000313" key="5">
    <source>
        <dbReference type="Proteomes" id="UP000092154"/>
    </source>
</evidence>
<dbReference type="STRING" id="1314800.A0A1B7MZ19"/>
<feature type="repeat" description="WD" evidence="3">
    <location>
        <begin position="53"/>
        <end position="75"/>
    </location>
</feature>
<dbReference type="GO" id="GO:1990234">
    <property type="term" value="C:transferase complex"/>
    <property type="evidence" value="ECO:0007669"/>
    <property type="project" value="UniProtKB-ARBA"/>
</dbReference>
<dbReference type="SMART" id="SM00320">
    <property type="entry name" value="WD40"/>
    <property type="match status" value="3"/>
</dbReference>
<dbReference type="PROSITE" id="PS50082">
    <property type="entry name" value="WD_REPEATS_2"/>
    <property type="match status" value="2"/>
</dbReference>
<evidence type="ECO:0000313" key="4">
    <source>
        <dbReference type="EMBL" id="OAX37846.1"/>
    </source>
</evidence>
<dbReference type="InParanoid" id="A0A1B7MZ19"/>
<reference evidence="4 5" key="1">
    <citation type="submission" date="2016-06" db="EMBL/GenBank/DDBJ databases">
        <title>Comparative genomics of the ectomycorrhizal sister species Rhizopogon vinicolor and Rhizopogon vesiculosus (Basidiomycota: Boletales) reveals a divergence of the mating type B locus.</title>
        <authorList>
            <consortium name="DOE Joint Genome Institute"/>
            <person name="Mujic A.B."/>
            <person name="Kuo A."/>
            <person name="Tritt A."/>
            <person name="Lipzen A."/>
            <person name="Chen C."/>
            <person name="Johnson J."/>
            <person name="Sharma A."/>
            <person name="Barry K."/>
            <person name="Grigoriev I.V."/>
            <person name="Spatafora J.W."/>
        </authorList>
    </citation>
    <scope>NUCLEOTIDE SEQUENCE [LARGE SCALE GENOMIC DNA]</scope>
    <source>
        <strain evidence="4 5">AM-OR11-026</strain>
    </source>
</reference>
<proteinExistence type="predicted"/>
<dbReference type="SUPFAM" id="SSF82171">
    <property type="entry name" value="DPP6 N-terminal domain-like"/>
    <property type="match status" value="1"/>
</dbReference>
<dbReference type="PROSITE" id="PS50294">
    <property type="entry name" value="WD_REPEATS_REGION"/>
    <property type="match status" value="1"/>
</dbReference>
<dbReference type="PANTHER" id="PTHR22847:SF637">
    <property type="entry name" value="WD REPEAT DOMAIN 5B"/>
    <property type="match status" value="1"/>
</dbReference>
<feature type="repeat" description="WD" evidence="3">
    <location>
        <begin position="86"/>
        <end position="127"/>
    </location>
</feature>
<dbReference type="PANTHER" id="PTHR22847">
    <property type="entry name" value="WD40 REPEAT PROTEIN"/>
    <property type="match status" value="1"/>
</dbReference>
<gene>
    <name evidence="4" type="ORF">K503DRAFT_207316</name>
</gene>
<dbReference type="Gene3D" id="2.130.10.10">
    <property type="entry name" value="YVTN repeat-like/Quinoprotein amine dehydrogenase"/>
    <property type="match status" value="1"/>
</dbReference>
<evidence type="ECO:0000256" key="1">
    <source>
        <dbReference type="ARBA" id="ARBA00022574"/>
    </source>
</evidence>
<dbReference type="EMBL" id="KV448327">
    <property type="protein sequence ID" value="OAX37846.1"/>
    <property type="molecule type" value="Genomic_DNA"/>
</dbReference>
<organism evidence="4 5">
    <name type="scientific">Rhizopogon vinicolor AM-OR11-026</name>
    <dbReference type="NCBI Taxonomy" id="1314800"/>
    <lineage>
        <taxon>Eukaryota</taxon>
        <taxon>Fungi</taxon>
        <taxon>Dikarya</taxon>
        <taxon>Basidiomycota</taxon>
        <taxon>Agaricomycotina</taxon>
        <taxon>Agaricomycetes</taxon>
        <taxon>Agaricomycetidae</taxon>
        <taxon>Boletales</taxon>
        <taxon>Suillineae</taxon>
        <taxon>Rhizopogonaceae</taxon>
        <taxon>Rhizopogon</taxon>
    </lineage>
</organism>
<keyword evidence="2" id="KW-0677">Repeat</keyword>
<dbReference type="OrthoDB" id="411991at2759"/>
<sequence>MSSADALTCLAFSPDSQKVASGSARLGVTVTHITSQSKRQLEMSAVAHTPAIVAWSPDGEKIMSASLDNTLRCWDAISSDPLGPAFQGHKELILAASFLRDSSHAISLSKDGELLMWDTGSGKITRQETVSKHARTIFVAALSMDGTLLITSDQKECVAWDIPACMQIAAITLPDVPLLQAAIIPNSHHQVVLAFGNMSFWIWDTTTRNHDDARFEGLDRDAISCAMAVSPDGGLLVLEIDGVDDEYPTHFYNRKGQEFPKPNIRCIHPFAFSPDGERFAASHVRSDSKDDSHKLVIRTVEEIRGYKSRDVRSSFYGSLVKTMTRWYSTGPCDDRCGR</sequence>
<dbReference type="AlphaFoldDB" id="A0A1B7MZ19"/>
<accession>A0A1B7MZ19</accession>
<dbReference type="Pfam" id="PF00400">
    <property type="entry name" value="WD40"/>
    <property type="match status" value="3"/>
</dbReference>
<protein>
    <submittedName>
        <fullName evidence="4">WD40 repeat-like protein</fullName>
    </submittedName>
</protein>
<keyword evidence="5" id="KW-1185">Reference proteome</keyword>
<dbReference type="Proteomes" id="UP000092154">
    <property type="component" value="Unassembled WGS sequence"/>
</dbReference>
<name>A0A1B7MZ19_9AGAM</name>
<dbReference type="InterPro" id="IPR001680">
    <property type="entry name" value="WD40_rpt"/>
</dbReference>